<organism evidence="1 2">
    <name type="scientific">Phocaeicola dorei DSM 17855</name>
    <dbReference type="NCBI Taxonomy" id="483217"/>
    <lineage>
        <taxon>Bacteria</taxon>
        <taxon>Pseudomonadati</taxon>
        <taxon>Bacteroidota</taxon>
        <taxon>Bacteroidia</taxon>
        <taxon>Bacteroidales</taxon>
        <taxon>Bacteroidaceae</taxon>
        <taxon>Phocaeicola</taxon>
    </lineage>
</organism>
<evidence type="ECO:0000313" key="1">
    <source>
        <dbReference type="EMBL" id="EEB23850.1"/>
    </source>
</evidence>
<dbReference type="AlphaFoldDB" id="B6W2E7"/>
<reference evidence="1 2" key="1">
    <citation type="submission" date="2008-10" db="EMBL/GenBank/DDBJ databases">
        <title>Draft genome sequence of Bacteroides dorei (DSM 17855).</title>
        <authorList>
            <person name="Sudarsanam P."/>
            <person name="Ley R."/>
            <person name="Guruge J."/>
            <person name="Turnbaugh P.J."/>
            <person name="Mahowald M."/>
            <person name="Liep D."/>
            <person name="Gordon J."/>
        </authorList>
    </citation>
    <scope>NUCLEOTIDE SEQUENCE [LARGE SCALE GENOMIC DNA]</scope>
    <source>
        <strain evidence="1 2">DSM 17855</strain>
    </source>
</reference>
<reference evidence="1 2" key="2">
    <citation type="submission" date="2008-10" db="EMBL/GenBank/DDBJ databases">
        <authorList>
            <person name="Fulton L."/>
            <person name="Clifton S."/>
            <person name="Fulton B."/>
            <person name="Xu J."/>
            <person name="Minx P."/>
            <person name="Pepin K.H."/>
            <person name="Johnson M."/>
            <person name="Thiruvilangam P."/>
            <person name="Bhonagiri V."/>
            <person name="Nash W.E."/>
            <person name="Mardis E.R."/>
            <person name="Wilson R.K."/>
        </authorList>
    </citation>
    <scope>NUCLEOTIDE SEQUENCE [LARGE SCALE GENOMIC DNA]</scope>
    <source>
        <strain evidence="1 2">DSM 17855</strain>
    </source>
</reference>
<name>B6W2E7_9BACT</name>
<gene>
    <name evidence="1" type="ORF">BACDOR_03736</name>
</gene>
<protein>
    <submittedName>
        <fullName evidence="1">Uncharacterized protein</fullName>
    </submittedName>
</protein>
<dbReference type="Proteomes" id="UP000004849">
    <property type="component" value="Unassembled WGS sequence"/>
</dbReference>
<dbReference type="EMBL" id="ABWZ01000073">
    <property type="protein sequence ID" value="EEB23850.1"/>
    <property type="molecule type" value="Genomic_DNA"/>
</dbReference>
<sequence length="44" mass="5231">MNNHIIDLVEVIGEIQKNYLQKYKYLSNNDKLSTFFVIFAPKIQ</sequence>
<accession>B6W2E7</accession>
<proteinExistence type="predicted"/>
<dbReference type="HOGENOM" id="CLU_3212303_0_0_10"/>
<evidence type="ECO:0000313" key="2">
    <source>
        <dbReference type="Proteomes" id="UP000004849"/>
    </source>
</evidence>